<reference evidence="1 2" key="1">
    <citation type="submission" date="2012-12" db="EMBL/GenBank/DDBJ databases">
        <title>Whole genome shotgun sequence of Gordonia hirsuta NBRC 16056.</title>
        <authorList>
            <person name="Isaki-Nakamura S."/>
            <person name="Hosoyama A."/>
            <person name="Tsuchikane K."/>
            <person name="Katsumata H."/>
            <person name="Baba S."/>
            <person name="Yamazaki S."/>
            <person name="Fujita N."/>
        </authorList>
    </citation>
    <scope>NUCLEOTIDE SEQUENCE [LARGE SCALE GENOMIC DNA]</scope>
    <source>
        <strain evidence="1 2">NBRC 16056</strain>
    </source>
</reference>
<proteinExistence type="predicted"/>
<gene>
    <name evidence="1" type="ORF">GOHSU_47_00260</name>
</gene>
<dbReference type="EMBL" id="BANT01000047">
    <property type="protein sequence ID" value="GAC58740.1"/>
    <property type="molecule type" value="Genomic_DNA"/>
</dbReference>
<protein>
    <submittedName>
        <fullName evidence="1">Uncharacterized protein</fullName>
    </submittedName>
</protein>
<keyword evidence="2" id="KW-1185">Reference proteome</keyword>
<organism evidence="1 2">
    <name type="scientific">Gordonia hirsuta DSM 44140 = NBRC 16056</name>
    <dbReference type="NCBI Taxonomy" id="1121927"/>
    <lineage>
        <taxon>Bacteria</taxon>
        <taxon>Bacillati</taxon>
        <taxon>Actinomycetota</taxon>
        <taxon>Actinomycetes</taxon>
        <taxon>Mycobacteriales</taxon>
        <taxon>Gordoniaceae</taxon>
        <taxon>Gordonia</taxon>
    </lineage>
</organism>
<sequence>MDEWLELGGGDTFEQAGEQSLTDPPLDDHLWIFAGENVWDLGPGLGETGSGGVDHTLARSVDGQVTVYTDTDADGQVDRITELGAAGEYAVTDLDPGTGRWLPTQLGRMF</sequence>
<name>L7LC84_9ACTN</name>
<dbReference type="eggNOG" id="ENOG5030D0V">
    <property type="taxonomic scope" value="Bacteria"/>
</dbReference>
<dbReference type="STRING" id="1121927.GOHSU_47_00260"/>
<dbReference type="RefSeq" id="WP_005943403.1">
    <property type="nucleotide sequence ID" value="NZ_ATVK01000024.1"/>
</dbReference>
<evidence type="ECO:0000313" key="2">
    <source>
        <dbReference type="Proteomes" id="UP000053405"/>
    </source>
</evidence>
<dbReference type="Proteomes" id="UP000053405">
    <property type="component" value="Unassembled WGS sequence"/>
</dbReference>
<dbReference type="AlphaFoldDB" id="L7LC84"/>
<comment type="caution">
    <text evidence="1">The sequence shown here is derived from an EMBL/GenBank/DDBJ whole genome shotgun (WGS) entry which is preliminary data.</text>
</comment>
<evidence type="ECO:0000313" key="1">
    <source>
        <dbReference type="EMBL" id="GAC58740.1"/>
    </source>
</evidence>
<dbReference type="OrthoDB" id="4375009at2"/>
<accession>L7LC84</accession>